<dbReference type="AlphaFoldDB" id="A0AAW2YMJ4"/>
<feature type="compositionally biased region" description="Low complexity" evidence="1">
    <location>
        <begin position="194"/>
        <end position="216"/>
    </location>
</feature>
<name>A0AAW2YMJ4_9EUKA</name>
<protein>
    <submittedName>
        <fullName evidence="2">Uncharacterized protein</fullName>
    </submittedName>
</protein>
<evidence type="ECO:0000313" key="3">
    <source>
        <dbReference type="Proteomes" id="UP001431209"/>
    </source>
</evidence>
<gene>
    <name evidence="2" type="ORF">AKO1_008278</name>
</gene>
<feature type="non-terminal residue" evidence="2">
    <location>
        <position position="224"/>
    </location>
</feature>
<organism evidence="2 3">
    <name type="scientific">Acrasis kona</name>
    <dbReference type="NCBI Taxonomy" id="1008807"/>
    <lineage>
        <taxon>Eukaryota</taxon>
        <taxon>Discoba</taxon>
        <taxon>Heterolobosea</taxon>
        <taxon>Tetramitia</taxon>
        <taxon>Eutetramitia</taxon>
        <taxon>Acrasidae</taxon>
        <taxon>Acrasis</taxon>
    </lineage>
</organism>
<accession>A0AAW2YMJ4</accession>
<keyword evidence="3" id="KW-1185">Reference proteome</keyword>
<dbReference type="EMBL" id="JAOPGA020000460">
    <property type="protein sequence ID" value="KAL0478721.1"/>
    <property type="molecule type" value="Genomic_DNA"/>
</dbReference>
<reference evidence="2 3" key="1">
    <citation type="submission" date="2024-03" db="EMBL/GenBank/DDBJ databases">
        <title>The Acrasis kona genome and developmental transcriptomes reveal deep origins of eukaryotic multicellular pathways.</title>
        <authorList>
            <person name="Sheikh S."/>
            <person name="Fu C.-J."/>
            <person name="Brown M.W."/>
            <person name="Baldauf S.L."/>
        </authorList>
    </citation>
    <scope>NUCLEOTIDE SEQUENCE [LARGE SCALE GENOMIC DNA]</scope>
    <source>
        <strain evidence="2 3">ATCC MYA-3509</strain>
    </source>
</reference>
<proteinExistence type="predicted"/>
<comment type="caution">
    <text evidence="2">The sequence shown here is derived from an EMBL/GenBank/DDBJ whole genome shotgun (WGS) entry which is preliminary data.</text>
</comment>
<dbReference type="Proteomes" id="UP001431209">
    <property type="component" value="Unassembled WGS sequence"/>
</dbReference>
<sequence length="224" mass="26360">MVHYHTKSTELREMAQYQDAQPVLNNLQQFIKKSKSILTCNYKKRNSSMEQMVHQASQRYIEQVASYLEQQNQRMLEILKSKILMLCEKLNTLRKRYQDLLSQNREKEAQEKLKKIKYHYHRYVTGEKEAKDILLDAENINQFIHSLPYAMHYTAHVHQIDNQLTVLSDSENLMLKCNSSVQWVPLEVDKYNKSPNLSESSSPNSSYSSENSDTSSVHSVDLYY</sequence>
<evidence type="ECO:0000256" key="1">
    <source>
        <dbReference type="SAM" id="MobiDB-lite"/>
    </source>
</evidence>
<evidence type="ECO:0000313" key="2">
    <source>
        <dbReference type="EMBL" id="KAL0478721.1"/>
    </source>
</evidence>
<feature type="region of interest" description="Disordered" evidence="1">
    <location>
        <begin position="194"/>
        <end position="224"/>
    </location>
</feature>